<proteinExistence type="predicted"/>
<protein>
    <submittedName>
        <fullName evidence="1">Uncharacterized protein</fullName>
    </submittedName>
</protein>
<sequence length="553" mass="65958">MILYNPRVFMDNNLVNLKKRMNKIDKTMDNHLVNLEKIEEFIVFMNENNYEDNIIYDAMLCYLGHINLDISNLEYINNDDTKYINNYFDYVDKINQFIFCIYSNILLINDLIKYKNSIMKNGGVKRPREKEEVEVEVEEEQEQQSKKNKHTKRNICPSSNTKLCYMNSLIACQGNDDIRNHSIMIDSSLPNYNEFIRFLLITEPSYSADNYWKDYYINSKVESIKGVLNYTINTDDKLKYPFDYFNCFVLNSNYQQDRIDDSIIIFLNYLNNYMRYTLANIVKPKIDSYIAQQQPQIPRIPKLPDNPNYMNNISVFCAIFYSEKSNNLLKQQHETNEKPCYEIYRNIINMFVNNNFNFTTIKELTSIKFTQLITNVYNAYNINIVLIYFHNQNFYIHKNDLAAIRNNASLNISIFRVIIHSCADSNDNYQQFEDITINGDTIIYKSSEYKVDYVIINHEKCFIGFTKNSKKYIYNYYSNVYSYIGKGNEMDVPFPPIEYSWNTNIETASDTVYHLKDITCQEQSNKYVKYLYQDNNNMVFTDKNYMYIFIKQY</sequence>
<reference evidence="1" key="1">
    <citation type="journal article" date="2020" name="Nature">
        <title>Giant virus diversity and host interactions through global metagenomics.</title>
        <authorList>
            <person name="Schulz F."/>
            <person name="Roux S."/>
            <person name="Paez-Espino D."/>
            <person name="Jungbluth S."/>
            <person name="Walsh D.A."/>
            <person name="Denef V.J."/>
            <person name="McMahon K.D."/>
            <person name="Konstantinidis K.T."/>
            <person name="Eloe-Fadrosh E.A."/>
            <person name="Kyrpides N.C."/>
            <person name="Woyke T."/>
        </authorList>
    </citation>
    <scope>NUCLEOTIDE SEQUENCE</scope>
    <source>
        <strain evidence="1">GVMAG-M-3300027804-48</strain>
    </source>
</reference>
<dbReference type="AlphaFoldDB" id="A0A6C0LET1"/>
<dbReference type="EMBL" id="MN740489">
    <property type="protein sequence ID" value="QHU29449.1"/>
    <property type="molecule type" value="Genomic_DNA"/>
</dbReference>
<accession>A0A6C0LET1</accession>
<organism evidence="1">
    <name type="scientific">viral metagenome</name>
    <dbReference type="NCBI Taxonomy" id="1070528"/>
    <lineage>
        <taxon>unclassified sequences</taxon>
        <taxon>metagenomes</taxon>
        <taxon>organismal metagenomes</taxon>
    </lineage>
</organism>
<name>A0A6C0LET1_9ZZZZ</name>
<evidence type="ECO:0000313" key="1">
    <source>
        <dbReference type="EMBL" id="QHU29449.1"/>
    </source>
</evidence>